<evidence type="ECO:0000313" key="10">
    <source>
        <dbReference type="Proteomes" id="UP000050424"/>
    </source>
</evidence>
<evidence type="ECO:0000256" key="2">
    <source>
        <dbReference type="ARBA" id="ARBA00022448"/>
    </source>
</evidence>
<evidence type="ECO:0000256" key="8">
    <source>
        <dbReference type="SAM" id="Phobius"/>
    </source>
</evidence>
<keyword evidence="10" id="KW-1185">Reference proteome</keyword>
<evidence type="ECO:0000256" key="3">
    <source>
        <dbReference type="ARBA" id="ARBA00022692"/>
    </source>
</evidence>
<dbReference type="AlphaFoldDB" id="A0A0P7BQD8"/>
<dbReference type="InterPro" id="IPR036259">
    <property type="entry name" value="MFS_trans_sf"/>
</dbReference>
<evidence type="ECO:0000256" key="7">
    <source>
        <dbReference type="SAM" id="MobiDB-lite"/>
    </source>
</evidence>
<sequence length="607" mass="69405">MAVIEQSDDSSSGKPEALITYDKAKDNSQSDEDIQSVRARIIEQQELQKTEPPVLPITTLFRGKKFHPDLDQIATQPSVYDDPALRKYFQPTEKYENLHRFDPSARWTWAEELPLINKLDWKITAWACVAFFALDLDRGNLSQANTDNFLEDLGLSTNDFNLGNTVFRLSFLCAELPSQLVSKKLGPDRWIPTIMCLWSVVAASQFWLSGRTSFLVCRSLLGLLQGGFIPDVILYLSYFFKGTELPFRLALFWTSLRVTDIVAPILAFGLLRLRGVHGHEGWRWLFLIEGILTLVVGIWSWFTMVASPTQTKYWWNKKGWFNEREETIMVNRILRDDPSKGDMHNRQAVDFKLLWKSLCDFDLWPMYLIGLTFGIPAGPPDQYLTLTLRSIGFSTFDANLLTIPTQVLGAITMLSLTYLSEIWNDRSLIGAFSQIWLLPNVIALLTLPDSVSAWAKFAVLTALLSWPSRRFSENPGNWGGHLTIGQRTPSKSAGVVGTRTLSAQELFLQPSITCLSKLAELFIRTFIVLMMDLTSLTSFWIDRRGNKQLTAICVSNIFVYLLTKGYYVWRNKVRDRDWNALSKEEQVHYLETTTDLGSKRKDFRFAH</sequence>
<dbReference type="Proteomes" id="UP000050424">
    <property type="component" value="Unassembled WGS sequence"/>
</dbReference>
<keyword evidence="4 8" id="KW-1133">Transmembrane helix</keyword>
<comment type="subcellular location">
    <subcellularLocation>
        <location evidence="1">Membrane</location>
        <topology evidence="1">Multi-pass membrane protein</topology>
    </subcellularLocation>
</comment>
<dbReference type="Gene3D" id="1.20.1250.20">
    <property type="entry name" value="MFS general substrate transporter like domains"/>
    <property type="match status" value="1"/>
</dbReference>
<feature type="transmembrane region" description="Helical" evidence="8">
    <location>
        <begin position="220"/>
        <end position="238"/>
    </location>
</feature>
<dbReference type="GO" id="GO:0016020">
    <property type="term" value="C:membrane"/>
    <property type="evidence" value="ECO:0007669"/>
    <property type="project" value="UniProtKB-SubCell"/>
</dbReference>
<dbReference type="SUPFAM" id="SSF103473">
    <property type="entry name" value="MFS general substrate transporter"/>
    <property type="match status" value="1"/>
</dbReference>
<dbReference type="OrthoDB" id="1935484at2759"/>
<dbReference type="PANTHER" id="PTHR43791">
    <property type="entry name" value="PERMEASE-RELATED"/>
    <property type="match status" value="1"/>
</dbReference>
<accession>A0A0P7BQD8</accession>
<evidence type="ECO:0000256" key="5">
    <source>
        <dbReference type="ARBA" id="ARBA00023136"/>
    </source>
</evidence>
<keyword evidence="6" id="KW-0325">Glycoprotein</keyword>
<reference evidence="9 10" key="1">
    <citation type="submission" date="2015-09" db="EMBL/GenBank/DDBJ databases">
        <title>Draft genome of a European isolate of the apple canker pathogen Neonectria ditissima.</title>
        <authorList>
            <person name="Gomez-Cortecero A."/>
            <person name="Harrison R.J."/>
            <person name="Armitage A.D."/>
        </authorList>
    </citation>
    <scope>NUCLEOTIDE SEQUENCE [LARGE SCALE GENOMIC DNA]</scope>
    <source>
        <strain evidence="9 10">R09/05</strain>
    </source>
</reference>
<dbReference type="GO" id="GO:0022857">
    <property type="term" value="F:transmembrane transporter activity"/>
    <property type="evidence" value="ECO:0007669"/>
    <property type="project" value="InterPro"/>
</dbReference>
<evidence type="ECO:0000256" key="6">
    <source>
        <dbReference type="ARBA" id="ARBA00023180"/>
    </source>
</evidence>
<dbReference type="Pfam" id="PF07690">
    <property type="entry name" value="MFS_1"/>
    <property type="match status" value="1"/>
</dbReference>
<feature type="transmembrane region" description="Helical" evidence="8">
    <location>
        <begin position="190"/>
        <end position="208"/>
    </location>
</feature>
<gene>
    <name evidence="9" type="ORF">AK830_g3301</name>
</gene>
<keyword evidence="5 8" id="KW-0472">Membrane</keyword>
<feature type="region of interest" description="Disordered" evidence="7">
    <location>
        <begin position="1"/>
        <end position="32"/>
    </location>
</feature>
<organism evidence="9 10">
    <name type="scientific">Neonectria ditissima</name>
    <dbReference type="NCBI Taxonomy" id="78410"/>
    <lineage>
        <taxon>Eukaryota</taxon>
        <taxon>Fungi</taxon>
        <taxon>Dikarya</taxon>
        <taxon>Ascomycota</taxon>
        <taxon>Pezizomycotina</taxon>
        <taxon>Sordariomycetes</taxon>
        <taxon>Hypocreomycetidae</taxon>
        <taxon>Hypocreales</taxon>
        <taxon>Nectriaceae</taxon>
        <taxon>Neonectria</taxon>
    </lineage>
</organism>
<evidence type="ECO:0000256" key="1">
    <source>
        <dbReference type="ARBA" id="ARBA00004141"/>
    </source>
</evidence>
<feature type="transmembrane region" description="Helical" evidence="8">
    <location>
        <begin position="250"/>
        <end position="271"/>
    </location>
</feature>
<protein>
    <submittedName>
        <fullName evidence="9">Putative transporter</fullName>
    </submittedName>
</protein>
<dbReference type="FunFam" id="1.20.1250.20:FF:000106">
    <property type="entry name" value="MFS transporter, putative"/>
    <property type="match status" value="1"/>
</dbReference>
<keyword evidence="3 8" id="KW-0812">Transmembrane</keyword>
<evidence type="ECO:0000313" key="9">
    <source>
        <dbReference type="EMBL" id="KPM43194.1"/>
    </source>
</evidence>
<evidence type="ECO:0000256" key="4">
    <source>
        <dbReference type="ARBA" id="ARBA00022989"/>
    </source>
</evidence>
<dbReference type="InterPro" id="IPR011701">
    <property type="entry name" value="MFS"/>
</dbReference>
<dbReference type="EMBL" id="LKCW01000036">
    <property type="protein sequence ID" value="KPM43194.1"/>
    <property type="molecule type" value="Genomic_DNA"/>
</dbReference>
<comment type="caution">
    <text evidence="9">The sequence shown here is derived from an EMBL/GenBank/DDBJ whole genome shotgun (WGS) entry which is preliminary data.</text>
</comment>
<keyword evidence="2" id="KW-0813">Transport</keyword>
<proteinExistence type="predicted"/>
<dbReference type="PANTHER" id="PTHR43791:SF65">
    <property type="entry name" value="MAJOR FACILITATOR SUPERFAMILY (MFS) PROFILE DOMAIN-CONTAINING PROTEIN-RELATED"/>
    <property type="match status" value="1"/>
</dbReference>
<name>A0A0P7BQD8_9HYPO</name>
<feature type="transmembrane region" description="Helical" evidence="8">
    <location>
        <begin position="283"/>
        <end position="302"/>
    </location>
</feature>